<dbReference type="AlphaFoldDB" id="A0A6A6YZR7"/>
<dbReference type="EMBL" id="MU003695">
    <property type="protein sequence ID" value="KAF2814416.1"/>
    <property type="molecule type" value="Genomic_DNA"/>
</dbReference>
<evidence type="ECO:0000313" key="2">
    <source>
        <dbReference type="EMBL" id="KAF2814416.1"/>
    </source>
</evidence>
<gene>
    <name evidence="2 4" type="ORF">BDZ99DRAFT_237160</name>
</gene>
<organism evidence="2">
    <name type="scientific">Mytilinidion resinicola</name>
    <dbReference type="NCBI Taxonomy" id="574789"/>
    <lineage>
        <taxon>Eukaryota</taxon>
        <taxon>Fungi</taxon>
        <taxon>Dikarya</taxon>
        <taxon>Ascomycota</taxon>
        <taxon>Pezizomycotina</taxon>
        <taxon>Dothideomycetes</taxon>
        <taxon>Pleosporomycetidae</taxon>
        <taxon>Mytilinidiales</taxon>
        <taxon>Mytilinidiaceae</taxon>
        <taxon>Mytilinidion</taxon>
    </lineage>
</organism>
<reference evidence="4" key="3">
    <citation type="submission" date="2025-04" db="UniProtKB">
        <authorList>
            <consortium name="RefSeq"/>
        </authorList>
    </citation>
    <scope>IDENTIFICATION</scope>
    <source>
        <strain evidence="4">CBS 304.34</strain>
    </source>
</reference>
<evidence type="ECO:0000256" key="1">
    <source>
        <dbReference type="SAM" id="MobiDB-lite"/>
    </source>
</evidence>
<dbReference type="GeneID" id="54454464"/>
<feature type="compositionally biased region" description="Polar residues" evidence="1">
    <location>
        <begin position="32"/>
        <end position="45"/>
    </location>
</feature>
<name>A0A6A6YZR7_9PEZI</name>
<evidence type="ECO:0000313" key="3">
    <source>
        <dbReference type="Proteomes" id="UP000504636"/>
    </source>
</evidence>
<keyword evidence="3" id="KW-1185">Reference proteome</keyword>
<dbReference type="RefSeq" id="XP_033581380.1">
    <property type="nucleotide sequence ID" value="XM_033713571.1"/>
</dbReference>
<proteinExistence type="predicted"/>
<reference evidence="4" key="2">
    <citation type="submission" date="2020-04" db="EMBL/GenBank/DDBJ databases">
        <authorList>
            <consortium name="NCBI Genome Project"/>
        </authorList>
    </citation>
    <scope>NUCLEOTIDE SEQUENCE</scope>
    <source>
        <strain evidence="4">CBS 304.34</strain>
    </source>
</reference>
<sequence length="217" mass="24783">MPFRRRLQKASLQKLKASSKKTIVSRWMPGTSHGNPTAPTTQPKATYQMPRARCQDQVLVMLWRPALRLQMPQIHHPSLLETHPGDLLGEGMATRRHRGGVNIRRGVKEDTVSIMVTRVDSRKTAFNFQPRSGASLRVPALFSALRCCHCRLAFSLWAAVRLYTSRHIVYCIGIRFLRLNPLWYSVAFLLSVIRHVRKKPRKPLMSLRQREGEGPGA</sequence>
<feature type="region of interest" description="Disordered" evidence="1">
    <location>
        <begin position="1"/>
        <end position="48"/>
    </location>
</feature>
<dbReference type="Proteomes" id="UP000504636">
    <property type="component" value="Unplaced"/>
</dbReference>
<evidence type="ECO:0000313" key="4">
    <source>
        <dbReference type="RefSeq" id="XP_033581380.1"/>
    </source>
</evidence>
<reference evidence="2 4" key="1">
    <citation type="journal article" date="2020" name="Stud. Mycol.">
        <title>101 Dothideomycetes genomes: a test case for predicting lifestyles and emergence of pathogens.</title>
        <authorList>
            <person name="Haridas S."/>
            <person name="Albert R."/>
            <person name="Binder M."/>
            <person name="Bloem J."/>
            <person name="Labutti K."/>
            <person name="Salamov A."/>
            <person name="Andreopoulos B."/>
            <person name="Baker S."/>
            <person name="Barry K."/>
            <person name="Bills G."/>
            <person name="Bluhm B."/>
            <person name="Cannon C."/>
            <person name="Castanera R."/>
            <person name="Culley D."/>
            <person name="Daum C."/>
            <person name="Ezra D."/>
            <person name="Gonzalez J."/>
            <person name="Henrissat B."/>
            <person name="Kuo A."/>
            <person name="Liang C."/>
            <person name="Lipzen A."/>
            <person name="Lutzoni F."/>
            <person name="Magnuson J."/>
            <person name="Mondo S."/>
            <person name="Nolan M."/>
            <person name="Ohm R."/>
            <person name="Pangilinan J."/>
            <person name="Park H.-J."/>
            <person name="Ramirez L."/>
            <person name="Alfaro M."/>
            <person name="Sun H."/>
            <person name="Tritt A."/>
            <person name="Yoshinaga Y."/>
            <person name="Zwiers L.-H."/>
            <person name="Turgeon B."/>
            <person name="Goodwin S."/>
            <person name="Spatafora J."/>
            <person name="Crous P."/>
            <person name="Grigoriev I."/>
        </authorList>
    </citation>
    <scope>NUCLEOTIDE SEQUENCE</scope>
    <source>
        <strain evidence="2 4">CBS 304.34</strain>
    </source>
</reference>
<protein>
    <submittedName>
        <fullName evidence="2 4">Uncharacterized protein</fullName>
    </submittedName>
</protein>
<accession>A0A6A6YZR7</accession>